<dbReference type="GO" id="GO:0007156">
    <property type="term" value="P:homophilic cell adhesion via plasma membrane adhesion molecules"/>
    <property type="evidence" value="ECO:0007669"/>
    <property type="project" value="InterPro"/>
</dbReference>
<keyword evidence="7" id="KW-0325">Glycoprotein</keyword>
<dbReference type="InterPro" id="IPR020894">
    <property type="entry name" value="Cadherin_CS"/>
</dbReference>
<dbReference type="SMART" id="SM00112">
    <property type="entry name" value="CA"/>
    <property type="match status" value="10"/>
</dbReference>
<dbReference type="STRING" id="1661398.A0A482WAC6"/>
<feature type="domain" description="Cadherin" evidence="11">
    <location>
        <begin position="1190"/>
        <end position="1285"/>
    </location>
</feature>
<feature type="transmembrane region" description="Helical" evidence="10">
    <location>
        <begin position="1393"/>
        <end position="1415"/>
    </location>
</feature>
<comment type="caution">
    <text evidence="12">The sequence shown here is derived from an EMBL/GenBank/DDBJ whole genome shotgun (WGS) entry which is preliminary data.</text>
</comment>
<proteinExistence type="predicted"/>
<evidence type="ECO:0000259" key="11">
    <source>
        <dbReference type="PROSITE" id="PS50268"/>
    </source>
</evidence>
<comment type="subcellular location">
    <subcellularLocation>
        <location evidence="1">Membrane</location>
        <topology evidence="1">Single-pass membrane protein</topology>
    </subcellularLocation>
</comment>
<evidence type="ECO:0000256" key="6">
    <source>
        <dbReference type="ARBA" id="ARBA00023136"/>
    </source>
</evidence>
<feature type="domain" description="Cadherin" evidence="11">
    <location>
        <begin position="705"/>
        <end position="810"/>
    </location>
</feature>
<keyword evidence="3" id="KW-0677">Repeat</keyword>
<evidence type="ECO:0000256" key="7">
    <source>
        <dbReference type="ARBA" id="ARBA00023180"/>
    </source>
</evidence>
<keyword evidence="13" id="KW-1185">Reference proteome</keyword>
<feature type="region of interest" description="Disordered" evidence="9">
    <location>
        <begin position="1438"/>
        <end position="1461"/>
    </location>
</feature>
<sequence length="1503" mass="166738">MKENISITVDNGCKFMVSDPDGFLSTLDFTDIISSDKDESNLFKFVFSEVPADDVHESEVYLVLQDGKMLDYEEIVLYSFHVKAKDHAGHATTPIGSVQIIVQVEDVGDTPPIWQTFTSMKRVTEKTEETLTIVAKDGDYGIANKINYRLDNPNIETKKYIEMDTTTGKITINPIDRDRSELTDDKIEFTVVAYEIGDEDSTLTDSITIMVDDVDDSIPEISVPDSSEKKLDIKIKESSNAISDTIIVNDRDLGDNAMYTIELVSTSRSTDYTTAFQVIPTRGYEQTTVSLAITAPDKLDYEDEAWRNIAFTLVTKGTKNEANSDSLPITISLIDINDEAPQFSSDAFTAEVPENIKNGEIITSIKATDKDAVDAGGVKHELLGKMANSILKIEELGGNVIVIKDNAFDYEKQTEVFVQIRATDSGGNSNMTQLTITVKDLNDEPPRLVVSSTITIDENEKEGTVLETNIIASDNDATANLEFEIDWVKSYATKNSALLEDKDQEKFKCIQVDTVTGATNQEVSAKLSIINITPDYELFDTLFIYLTVTDKATEINKATDSAVVVININNKNDNWPVFLNGTDTVERYVTENSAHSTVIGVVTATDDDKLLTLNYSIQSADANTPNWVGIDRTSGALFVNLVGDDVIDCDAPLYLEILTYTVTVTDGEHDAEIDITINIIDQNDNPPKLNGTTITNICEDDENSEESQDGNVIFELEPEDIDRDTAYKTVRCTMQSTADDEVTRRFKVEDNKIKISLEGAELNREEISEFSFQLNCVDDPTHQGVISNPVDPPPVFKIVLCDVNDKYPTITTTEGTPISESTGEVGFILIVVKYCTGVLQTIEAEDDDEGVKGEISFKIATIQRYRDKDHTIEEEDQPPQNLFEIKADETHKNAILSLTGNLTGYYGYLLLTINATDGGSPPLSKLNQFDIEIKKYNFFEPKFNFPVCGEKYFLLPTQTPMSRLKLYNDDLFGNINATDQQGEKFTFIFSIPNSDDSNNLFTIKNMGNSLGELQMTTSNFDSSKTFQITITASIDTTNEPTNGEAAYSSNCSISFQFFDLDDDPVFDKNETSFDFRENDIDAHQELEEPAHFLVDISLPVYYLLSEGPDFFKIDINTGAISLSEKLDYETQTSHTIVIQSSKGKTIDPDASANTKLKVTINVIDVNDEAPVFEFSNYYGPILTGTQTADILKVYATDVDQTSTNQLRYKIENIEASTDSLKAIKDPFGLNEVSGLLTLNFQVKDTMKGYFTLTISVQDEPPEYNTDRTTAKIYVVTADNTVNFKFGNSLEVVNNKTDDITEILNKEFPYNSNVETAKSQTPDDDSGEIISVAPIYFINMTSIEPIAGSEILKSVTNVDVFNRLKTNFSNAGLNLLNFQTGDSSDDNLEAMLKAWLIGISVVLGSLCIILLIAFLLKTRALNKRIKNLSSTKFGSQESGLNRQGVAAPTTNKHAVEGSNPVYNNEIDTTNIERVSVTSGDSDLIGVEDDSKFDYDYPSKNEIIE</sequence>
<dbReference type="Gene3D" id="2.60.40.60">
    <property type="entry name" value="Cadherins"/>
    <property type="match status" value="10"/>
</dbReference>
<dbReference type="CDD" id="cd11304">
    <property type="entry name" value="Cadherin_repeat"/>
    <property type="match status" value="8"/>
</dbReference>
<dbReference type="PANTHER" id="PTHR24028:SF146">
    <property type="entry name" value="CADHERIN 96CB, ISOFORM D-RELATED"/>
    <property type="match status" value="1"/>
</dbReference>
<dbReference type="PANTHER" id="PTHR24028">
    <property type="entry name" value="CADHERIN-87A"/>
    <property type="match status" value="1"/>
</dbReference>
<dbReference type="PRINTS" id="PR00205">
    <property type="entry name" value="CADHERIN"/>
</dbReference>
<dbReference type="EMBL" id="QDEB01012668">
    <property type="protein sequence ID" value="RZC41945.1"/>
    <property type="molecule type" value="Genomic_DNA"/>
</dbReference>
<feature type="domain" description="Cadherin" evidence="11">
    <location>
        <begin position="344"/>
        <end position="448"/>
    </location>
</feature>
<feature type="domain" description="Cadherin" evidence="11">
    <location>
        <begin position="227"/>
        <end position="343"/>
    </location>
</feature>
<protein>
    <submittedName>
        <fullName evidence="12">Protocadherin Fat 4</fullName>
    </submittedName>
</protein>
<feature type="domain" description="Cadherin" evidence="11">
    <location>
        <begin position="17"/>
        <end position="114"/>
    </location>
</feature>
<evidence type="ECO:0000256" key="3">
    <source>
        <dbReference type="ARBA" id="ARBA00022737"/>
    </source>
</evidence>
<dbReference type="InterPro" id="IPR050174">
    <property type="entry name" value="Protocadherin/Cadherin-CA"/>
</dbReference>
<feature type="domain" description="Cadherin" evidence="11">
    <location>
        <begin position="838"/>
        <end position="943"/>
    </location>
</feature>
<evidence type="ECO:0000313" key="13">
    <source>
        <dbReference type="Proteomes" id="UP000292052"/>
    </source>
</evidence>
<keyword evidence="6 10" id="KW-0472">Membrane</keyword>
<organism evidence="12 13">
    <name type="scientific">Asbolus verrucosus</name>
    <name type="common">Desert ironclad beetle</name>
    <dbReference type="NCBI Taxonomy" id="1661398"/>
    <lineage>
        <taxon>Eukaryota</taxon>
        <taxon>Metazoa</taxon>
        <taxon>Ecdysozoa</taxon>
        <taxon>Arthropoda</taxon>
        <taxon>Hexapoda</taxon>
        <taxon>Insecta</taxon>
        <taxon>Pterygota</taxon>
        <taxon>Neoptera</taxon>
        <taxon>Endopterygota</taxon>
        <taxon>Coleoptera</taxon>
        <taxon>Polyphaga</taxon>
        <taxon>Cucujiformia</taxon>
        <taxon>Tenebrionidae</taxon>
        <taxon>Pimeliinae</taxon>
        <taxon>Asbolus</taxon>
    </lineage>
</organism>
<keyword evidence="5 10" id="KW-1133">Transmembrane helix</keyword>
<feature type="domain" description="Cadherin" evidence="11">
    <location>
        <begin position="123"/>
        <end position="221"/>
    </location>
</feature>
<dbReference type="GO" id="GO:0005886">
    <property type="term" value="C:plasma membrane"/>
    <property type="evidence" value="ECO:0007669"/>
    <property type="project" value="InterPro"/>
</dbReference>
<keyword evidence="4 8" id="KW-0106">Calcium</keyword>
<keyword evidence="2 10" id="KW-0812">Transmembrane</keyword>
<dbReference type="OrthoDB" id="6379298at2759"/>
<dbReference type="Pfam" id="PF00028">
    <property type="entry name" value="Cadherin"/>
    <property type="match status" value="1"/>
</dbReference>
<evidence type="ECO:0000256" key="5">
    <source>
        <dbReference type="ARBA" id="ARBA00022989"/>
    </source>
</evidence>
<dbReference type="InterPro" id="IPR015919">
    <property type="entry name" value="Cadherin-like_sf"/>
</dbReference>
<dbReference type="GO" id="GO:0005509">
    <property type="term" value="F:calcium ion binding"/>
    <property type="evidence" value="ECO:0007669"/>
    <property type="project" value="UniProtKB-UniRule"/>
</dbReference>
<evidence type="ECO:0000256" key="8">
    <source>
        <dbReference type="PROSITE-ProRule" id="PRU00043"/>
    </source>
</evidence>
<evidence type="ECO:0000256" key="1">
    <source>
        <dbReference type="ARBA" id="ARBA00004167"/>
    </source>
</evidence>
<evidence type="ECO:0000313" key="12">
    <source>
        <dbReference type="EMBL" id="RZC41945.1"/>
    </source>
</evidence>
<dbReference type="PROSITE" id="PS00232">
    <property type="entry name" value="CADHERIN_1"/>
    <property type="match status" value="1"/>
</dbReference>
<dbReference type="Proteomes" id="UP000292052">
    <property type="component" value="Unassembled WGS sequence"/>
</dbReference>
<evidence type="ECO:0000256" key="2">
    <source>
        <dbReference type="ARBA" id="ARBA00022692"/>
    </source>
</evidence>
<gene>
    <name evidence="12" type="ORF">BDFB_004616</name>
</gene>
<dbReference type="SUPFAM" id="SSF49313">
    <property type="entry name" value="Cadherin-like"/>
    <property type="match status" value="7"/>
</dbReference>
<accession>A0A482WAC6</accession>
<feature type="domain" description="Cadherin" evidence="11">
    <location>
        <begin position="448"/>
        <end position="578"/>
    </location>
</feature>
<feature type="domain" description="Cadherin" evidence="11">
    <location>
        <begin position="589"/>
        <end position="689"/>
    </location>
</feature>
<dbReference type="PROSITE" id="PS50268">
    <property type="entry name" value="CADHERIN_2"/>
    <property type="match status" value="11"/>
</dbReference>
<feature type="domain" description="Cadherin" evidence="11">
    <location>
        <begin position="1079"/>
        <end position="1172"/>
    </location>
</feature>
<feature type="domain" description="Cadherin" evidence="11">
    <location>
        <begin position="975"/>
        <end position="1066"/>
    </location>
</feature>
<dbReference type="InterPro" id="IPR002126">
    <property type="entry name" value="Cadherin-like_dom"/>
</dbReference>
<evidence type="ECO:0000256" key="10">
    <source>
        <dbReference type="SAM" id="Phobius"/>
    </source>
</evidence>
<evidence type="ECO:0000256" key="4">
    <source>
        <dbReference type="ARBA" id="ARBA00022837"/>
    </source>
</evidence>
<name>A0A482WAC6_ASBVE</name>
<evidence type="ECO:0000256" key="9">
    <source>
        <dbReference type="SAM" id="MobiDB-lite"/>
    </source>
</evidence>
<reference evidence="12 13" key="1">
    <citation type="submission" date="2017-03" db="EMBL/GenBank/DDBJ databases">
        <title>Genome of the blue death feigning beetle - Asbolus verrucosus.</title>
        <authorList>
            <person name="Rider S.D."/>
        </authorList>
    </citation>
    <scope>NUCLEOTIDE SEQUENCE [LARGE SCALE GENOMIC DNA]</scope>
    <source>
        <strain evidence="12">Butters</strain>
        <tissue evidence="12">Head and leg muscle</tissue>
    </source>
</reference>